<feature type="compositionally biased region" description="Polar residues" evidence="1">
    <location>
        <begin position="901"/>
        <end position="913"/>
    </location>
</feature>
<feature type="compositionally biased region" description="Basic and acidic residues" evidence="1">
    <location>
        <begin position="914"/>
        <end position="928"/>
    </location>
</feature>
<proteinExistence type="predicted"/>
<keyword evidence="4" id="KW-1185">Reference proteome</keyword>
<protein>
    <recommendedName>
        <fullName evidence="2">RGS domain-containing protein</fullName>
    </recommendedName>
</protein>
<feature type="compositionally biased region" description="Polar residues" evidence="1">
    <location>
        <begin position="1021"/>
        <end position="1039"/>
    </location>
</feature>
<accession>A0ABQ8EW84</accession>
<dbReference type="InterPro" id="IPR036305">
    <property type="entry name" value="RGS_sf"/>
</dbReference>
<dbReference type="PANTHER" id="PTHR10845">
    <property type="entry name" value="REGULATOR OF G PROTEIN SIGNALING"/>
    <property type="match status" value="1"/>
</dbReference>
<dbReference type="InterPro" id="IPR044926">
    <property type="entry name" value="RGS_subdomain_2"/>
</dbReference>
<comment type="caution">
    <text evidence="3">The sequence shown here is derived from an EMBL/GenBank/DDBJ whole genome shotgun (WGS) entry which is preliminary data.</text>
</comment>
<feature type="region of interest" description="Disordered" evidence="1">
    <location>
        <begin position="497"/>
        <end position="646"/>
    </location>
</feature>
<dbReference type="InterPro" id="IPR016137">
    <property type="entry name" value="RGS"/>
</dbReference>
<evidence type="ECO:0000313" key="3">
    <source>
        <dbReference type="EMBL" id="KAH6587696.1"/>
    </source>
</evidence>
<dbReference type="Gene3D" id="1.10.167.10">
    <property type="entry name" value="Regulator of G-protein Signalling 4, domain 2"/>
    <property type="match status" value="1"/>
</dbReference>
<dbReference type="Pfam" id="PF00615">
    <property type="entry name" value="RGS"/>
    <property type="match status" value="1"/>
</dbReference>
<dbReference type="CDD" id="cd07440">
    <property type="entry name" value="RGS"/>
    <property type="match status" value="1"/>
</dbReference>
<organism evidence="3 4">
    <name type="scientific">Batrachochytrium salamandrivorans</name>
    <dbReference type="NCBI Taxonomy" id="1357716"/>
    <lineage>
        <taxon>Eukaryota</taxon>
        <taxon>Fungi</taxon>
        <taxon>Fungi incertae sedis</taxon>
        <taxon>Chytridiomycota</taxon>
        <taxon>Chytridiomycota incertae sedis</taxon>
        <taxon>Chytridiomycetes</taxon>
        <taxon>Rhizophydiales</taxon>
        <taxon>Rhizophydiales incertae sedis</taxon>
        <taxon>Batrachochytrium</taxon>
    </lineage>
</organism>
<dbReference type="EMBL" id="JAFCIX010000555">
    <property type="protein sequence ID" value="KAH6587696.1"/>
    <property type="molecule type" value="Genomic_DNA"/>
</dbReference>
<dbReference type="SMART" id="SM00315">
    <property type="entry name" value="RGS"/>
    <property type="match status" value="1"/>
</dbReference>
<evidence type="ECO:0000259" key="2">
    <source>
        <dbReference type="PROSITE" id="PS50132"/>
    </source>
</evidence>
<dbReference type="PROSITE" id="PS50132">
    <property type="entry name" value="RGS"/>
    <property type="match status" value="1"/>
</dbReference>
<dbReference type="Proteomes" id="UP001648503">
    <property type="component" value="Unassembled WGS sequence"/>
</dbReference>
<sequence length="1054" mass="118528">MVEKEAVYNKHCSFTLSSLATESISKSVSTSTSSSQTSPEVPLKSMAILSERLEQYRQERRSRRSSSLQKCKERTTEHINQFIRIQVLFRNGQVLRLLVDRTKTIEYVARQIEAEYAIRYLIDANEQEFSESDLLGSIANNSSTISLMQITQLYDAGNLALPFSAFVGDLLAFDDSVTAVTTEEVTSETLDELGELEESEEIGHHVALTSEEQDTLHKNKIAVGSVFALIDINYTQKNKQDTTNAIPNSLVRSHTIKSSTLDDRLQSVLHNIISMQFFNEFCLQEYSVENSLFWIEAEIFKTIQDPTIRYTFAQYLYLTYIAGNKAPLTLNLSVDVCNDIPWPPPECPELTMFDEAQDHAYTMIKGHAYTRYEKGAIFEKFLEFKLSDRYTYIQGRVLWSYDTMFKNHSKFDEIAEIVNIMIDPTSEKAQKALDEFGNRKFPSISSMLFRQRVLGGIIGRYFPLVSPVIRGYFNATNRNAWADRQKLMQKEKKLTKFFGQRPTNEHMEQQRAYGHSLGEHSSSYNLDTSVSIQERRSSSTNEEDSSEFVSEVDRGALEEDSVTSEGRPTDLFKRKKAEKLAEFFGESRLPRRHMKKQNHANSATAEPGSEVVTDSGGEDSDPIYYTDQGASPPVLSNQNELSQMEKRALHRRARKLKTMLGETLDERTVSDHIAVPVTLNRTGLIGVADSSPTPHDRLSHSLLTAISKSGALSNDNSTDSEISDLSVDSAGNTADNNYLFLVDFADETLDTTRMLNKQRLDKLSQFLGHRINETDLIGAQPMTPKSPSMARPLTPAEKTQFKKKSGKLERLLGSTVPAQAIVSYSGLPGDHFASIEDLDARHSGESRNSYLLESLESSDWRLFSRDSQRRHSIITSRRGSNPTSGESHHAADADQGDFSVMHSTTKSAPQESSTEWHSRKTEESLDDETIKRAKQLRLNKLRKMLGTDAKVNRVIEKQFLELIEMTIDNSADKSERSSVTTEDLTKLKTMAQFKVDKINSLGMGFGPGGILCSKLHATIGESPSSLPPTTYSNSSSTDLLSEKPNRKRASSVRK</sequence>
<feature type="domain" description="RGS" evidence="2">
    <location>
        <begin position="264"/>
        <end position="382"/>
    </location>
</feature>
<evidence type="ECO:0000256" key="1">
    <source>
        <dbReference type="SAM" id="MobiDB-lite"/>
    </source>
</evidence>
<gene>
    <name evidence="3" type="ORF">BASA50_011300</name>
</gene>
<evidence type="ECO:0000313" key="4">
    <source>
        <dbReference type="Proteomes" id="UP001648503"/>
    </source>
</evidence>
<dbReference type="SUPFAM" id="SSF48097">
    <property type="entry name" value="Regulator of G-protein signaling, RGS"/>
    <property type="match status" value="1"/>
</dbReference>
<feature type="region of interest" description="Disordered" evidence="1">
    <location>
        <begin position="1019"/>
        <end position="1054"/>
    </location>
</feature>
<feature type="compositionally biased region" description="Polar residues" evidence="1">
    <location>
        <begin position="519"/>
        <end position="532"/>
    </location>
</feature>
<reference evidence="3 4" key="1">
    <citation type="submission" date="2021-02" db="EMBL/GenBank/DDBJ databases">
        <title>Variation within the Batrachochytrium salamandrivorans European outbreak.</title>
        <authorList>
            <person name="Kelly M."/>
            <person name="Pasmans F."/>
            <person name="Shea T.P."/>
            <person name="Munoz J.F."/>
            <person name="Carranza S."/>
            <person name="Cuomo C.A."/>
            <person name="Martel A."/>
        </authorList>
    </citation>
    <scope>NUCLEOTIDE SEQUENCE [LARGE SCALE GENOMIC DNA]</scope>
    <source>
        <strain evidence="3 4">AMFP18/2</strain>
    </source>
</reference>
<feature type="compositionally biased region" description="Polar residues" evidence="1">
    <location>
        <begin position="873"/>
        <end position="885"/>
    </location>
</feature>
<feature type="compositionally biased region" description="Basic residues" evidence="1">
    <location>
        <begin position="1045"/>
        <end position="1054"/>
    </location>
</feature>
<dbReference type="PANTHER" id="PTHR10845:SF192">
    <property type="entry name" value="DOUBLE HIT, ISOFORM B"/>
    <property type="match status" value="1"/>
</dbReference>
<name>A0ABQ8EW84_9FUNG</name>
<feature type="region of interest" description="Disordered" evidence="1">
    <location>
        <begin position="871"/>
        <end position="928"/>
    </location>
</feature>